<protein>
    <submittedName>
        <fullName evidence="3">Aldo/keto reductase</fullName>
    </submittedName>
</protein>
<evidence type="ECO:0000313" key="3">
    <source>
        <dbReference type="EMBL" id="MDI6100345.1"/>
    </source>
</evidence>
<dbReference type="Pfam" id="PF00248">
    <property type="entry name" value="Aldo_ket_red"/>
    <property type="match status" value="1"/>
</dbReference>
<dbReference type="RefSeq" id="WP_282761065.1">
    <property type="nucleotide sequence ID" value="NZ_JASCTH010000010.1"/>
</dbReference>
<gene>
    <name evidence="3" type="ORF">QLQ12_17195</name>
</gene>
<dbReference type="PANTHER" id="PTHR43364:SF4">
    <property type="entry name" value="NAD(P)-LINKED OXIDOREDUCTASE SUPERFAMILY PROTEIN"/>
    <property type="match status" value="1"/>
</dbReference>
<evidence type="ECO:0000259" key="2">
    <source>
        <dbReference type="Pfam" id="PF00248"/>
    </source>
</evidence>
<proteinExistence type="predicted"/>
<evidence type="ECO:0000313" key="4">
    <source>
        <dbReference type="Proteomes" id="UP001241758"/>
    </source>
</evidence>
<keyword evidence="4" id="KW-1185">Reference proteome</keyword>
<comment type="caution">
    <text evidence="3">The sequence shown here is derived from an EMBL/GenBank/DDBJ whole genome shotgun (WGS) entry which is preliminary data.</text>
</comment>
<organism evidence="3 4">
    <name type="scientific">Actinoplanes sandaracinus</name>
    <dbReference type="NCBI Taxonomy" id="3045177"/>
    <lineage>
        <taxon>Bacteria</taxon>
        <taxon>Bacillati</taxon>
        <taxon>Actinomycetota</taxon>
        <taxon>Actinomycetes</taxon>
        <taxon>Micromonosporales</taxon>
        <taxon>Micromonosporaceae</taxon>
        <taxon>Actinoplanes</taxon>
    </lineage>
</organism>
<feature type="domain" description="NADP-dependent oxidoreductase" evidence="2">
    <location>
        <begin position="16"/>
        <end position="313"/>
    </location>
</feature>
<dbReference type="InterPro" id="IPR036812">
    <property type="entry name" value="NAD(P)_OxRdtase_dom_sf"/>
</dbReference>
<dbReference type="EMBL" id="JASCTH010000010">
    <property type="protein sequence ID" value="MDI6100345.1"/>
    <property type="molecule type" value="Genomic_DNA"/>
</dbReference>
<dbReference type="Proteomes" id="UP001241758">
    <property type="component" value="Unassembled WGS sequence"/>
</dbReference>
<dbReference type="PANTHER" id="PTHR43364">
    <property type="entry name" value="NADH-SPECIFIC METHYLGLYOXAL REDUCTASE-RELATED"/>
    <property type="match status" value="1"/>
</dbReference>
<keyword evidence="1" id="KW-0560">Oxidoreductase</keyword>
<dbReference type="PRINTS" id="PR00069">
    <property type="entry name" value="ALDKETRDTASE"/>
</dbReference>
<name>A0ABT6WKU2_9ACTN</name>
<reference evidence="3 4" key="1">
    <citation type="submission" date="2023-05" db="EMBL/GenBank/DDBJ databases">
        <title>Actinoplanes sp. NEAU-A12 genome sequencing.</title>
        <authorList>
            <person name="Wang Z.-S."/>
        </authorList>
    </citation>
    <scope>NUCLEOTIDE SEQUENCE [LARGE SCALE GENOMIC DNA]</scope>
    <source>
        <strain evidence="3 4">NEAU-A12</strain>
    </source>
</reference>
<accession>A0ABT6WKU2</accession>
<sequence>MQYRTLGRTGVQVSTLALGAMNFGGIGDTTQDDATAIVDAALEAGINLIDTADMYSNGQSEQMVGKAIAGRRDDIVLATKATMPMGQERNHQGSSRRWLVTALDDSLRRLGVDHVDLYQIHRWDPRTGDEETLAALTDLQRAGKIRYFGSSTFPAYRIVQARWAAREHHLSPYVTEQPGYSVLQRGIETHVLPVTQEYGMGVLAWSPLASGWLSGAIRAGREISTNRSALMRQRFDLAVPANRARLDAVEQLVTVAEEAGLTLIQLALGFVTAHPGVTSAIIGPRTLDHLRSQLAAADTVLPGDVLDAIDAIVAPGVDLAPHEKFDTPPALLDASLRRRP</sequence>
<dbReference type="InterPro" id="IPR050523">
    <property type="entry name" value="AKR_Detox_Biosynth"/>
</dbReference>
<dbReference type="InterPro" id="IPR023210">
    <property type="entry name" value="NADP_OxRdtase_dom"/>
</dbReference>
<dbReference type="Gene3D" id="3.20.20.100">
    <property type="entry name" value="NADP-dependent oxidoreductase domain"/>
    <property type="match status" value="1"/>
</dbReference>
<evidence type="ECO:0000256" key="1">
    <source>
        <dbReference type="ARBA" id="ARBA00023002"/>
    </source>
</evidence>
<dbReference type="SUPFAM" id="SSF51430">
    <property type="entry name" value="NAD(P)-linked oxidoreductase"/>
    <property type="match status" value="1"/>
</dbReference>
<dbReference type="InterPro" id="IPR020471">
    <property type="entry name" value="AKR"/>
</dbReference>